<keyword evidence="1" id="KW-1015">Disulfide bond</keyword>
<gene>
    <name evidence="6" type="ORF">DGYR_LOCUS12456</name>
</gene>
<dbReference type="Proteomes" id="UP000549394">
    <property type="component" value="Unassembled WGS sequence"/>
</dbReference>
<evidence type="ECO:0000256" key="4">
    <source>
        <dbReference type="SAM" id="Phobius"/>
    </source>
</evidence>
<protein>
    <submittedName>
        <fullName evidence="6">DgyrCDS13240</fullName>
    </submittedName>
</protein>
<dbReference type="Gene3D" id="2.60.120.290">
    <property type="entry name" value="Spermadhesin, CUB domain"/>
    <property type="match status" value="1"/>
</dbReference>
<comment type="caution">
    <text evidence="6">The sequence shown here is derived from an EMBL/GenBank/DDBJ whole genome shotgun (WGS) entry which is preliminary data.</text>
</comment>
<reference evidence="6 7" key="1">
    <citation type="submission" date="2020-08" db="EMBL/GenBank/DDBJ databases">
        <authorList>
            <person name="Hejnol A."/>
        </authorList>
    </citation>
    <scope>NUCLEOTIDE SEQUENCE [LARGE SCALE GENOMIC DNA]</scope>
</reference>
<dbReference type="SUPFAM" id="SSF49854">
    <property type="entry name" value="Spermadhesin, CUB domain"/>
    <property type="match status" value="1"/>
</dbReference>
<keyword evidence="4" id="KW-0472">Membrane</keyword>
<comment type="caution">
    <text evidence="2">Lacks conserved residue(s) required for the propagation of feature annotation.</text>
</comment>
<name>A0A7I8WA53_9ANNE</name>
<evidence type="ECO:0000259" key="5">
    <source>
        <dbReference type="PROSITE" id="PS01180"/>
    </source>
</evidence>
<dbReference type="AlphaFoldDB" id="A0A7I8WA53"/>
<dbReference type="InterPro" id="IPR000859">
    <property type="entry name" value="CUB_dom"/>
</dbReference>
<feature type="region of interest" description="Disordered" evidence="3">
    <location>
        <begin position="477"/>
        <end position="496"/>
    </location>
</feature>
<keyword evidence="7" id="KW-1185">Reference proteome</keyword>
<feature type="transmembrane region" description="Helical" evidence="4">
    <location>
        <begin position="355"/>
        <end position="379"/>
    </location>
</feature>
<evidence type="ECO:0000313" key="7">
    <source>
        <dbReference type="Proteomes" id="UP000549394"/>
    </source>
</evidence>
<evidence type="ECO:0000256" key="1">
    <source>
        <dbReference type="ARBA" id="ARBA00023157"/>
    </source>
</evidence>
<proteinExistence type="predicted"/>
<feature type="domain" description="CUB" evidence="5">
    <location>
        <begin position="148"/>
        <end position="280"/>
    </location>
</feature>
<dbReference type="OrthoDB" id="5970528at2759"/>
<dbReference type="Gene3D" id="2.60.120.740">
    <property type="match status" value="1"/>
</dbReference>
<organism evidence="6 7">
    <name type="scientific">Dimorphilus gyrociliatus</name>
    <dbReference type="NCBI Taxonomy" id="2664684"/>
    <lineage>
        <taxon>Eukaryota</taxon>
        <taxon>Metazoa</taxon>
        <taxon>Spiralia</taxon>
        <taxon>Lophotrochozoa</taxon>
        <taxon>Annelida</taxon>
        <taxon>Polychaeta</taxon>
        <taxon>Polychaeta incertae sedis</taxon>
        <taxon>Dinophilidae</taxon>
        <taxon>Dimorphilus</taxon>
    </lineage>
</organism>
<dbReference type="PANTHER" id="PTHR46780">
    <property type="entry name" value="PROTEIN EVA-1"/>
    <property type="match status" value="1"/>
</dbReference>
<dbReference type="PROSITE" id="PS01180">
    <property type="entry name" value="CUB"/>
    <property type="match status" value="1"/>
</dbReference>
<keyword evidence="4" id="KW-1133">Transmembrane helix</keyword>
<accession>A0A7I8WA53</accession>
<dbReference type="InterPro" id="IPR043159">
    <property type="entry name" value="Lectin_gal-bd_sf"/>
</dbReference>
<dbReference type="EMBL" id="CAJFCJ010000024">
    <property type="protein sequence ID" value="CAD5125000.1"/>
    <property type="molecule type" value="Genomic_DNA"/>
</dbReference>
<evidence type="ECO:0000256" key="2">
    <source>
        <dbReference type="PROSITE-ProRule" id="PRU00059"/>
    </source>
</evidence>
<evidence type="ECO:0000313" key="6">
    <source>
        <dbReference type="EMBL" id="CAD5125000.1"/>
    </source>
</evidence>
<keyword evidence="4" id="KW-0812">Transmembrane</keyword>
<sequence length="529" mass="58765">MTVGVSWPECSYILAERSRASLNMIKFLLGIANFLLLFQFADSRDANCYKDKFEADCGKNAVIVMTSAKYGRLEGCIKWKYGQLNCHGDMLNYMDQQCSGKRMCKISLLSYELTNFTGNCLDMDLVTYLKADYECLPVVTNQNSCKPCSNLRELTLTQATGTLSSNIADQHHCGSADCPWTIKAQPGQTITIKLSDFASNDASNTSSIDRPASVEKKDACLIYAVLIERASSRHRHKTVCAQSIRHTMIYSSSSYSVEVQMLRGSDGKRPGEFLLHYEIQGCPELPHKPFGWRHRVSENLMEVGCNVHHQEVWNLTCNGTEWVGMDRNCSPPAVPVKKSSIWRIAIGNLSLPTGFWIAIIIGVAIVVSVSILVTGMVCLKKQKHKATAKKAQIAGYLLAQQEKEMWARPTSLKRNTRALPATPKPIPQSENDYACVEDFPPHPNECSKKRCSRGSAGSLRHVATPSGEKREYHFEFSDAGYNTGPSSEHGGNENGHSYFTLDPKLVVDPMGSVRPCSGIHTQVQNISRF</sequence>
<evidence type="ECO:0000256" key="3">
    <source>
        <dbReference type="SAM" id="MobiDB-lite"/>
    </source>
</evidence>
<dbReference type="CDD" id="cd22823">
    <property type="entry name" value="Gal_Rha_Lectin"/>
    <property type="match status" value="1"/>
</dbReference>
<dbReference type="InterPro" id="IPR035914">
    <property type="entry name" value="Sperma_CUB_dom_sf"/>
</dbReference>